<sequence length="271" mass="29894">RHVLWSTRAPVIVSSSQQRAKTSTKEWKKKEVTMSDEWVVLMGYRAGPGMPPRIRRQQFISVQPKSGVPESAMESEVDVYLIACLAQAKEPSAGAARPGRVIGCWLCVVGTGSAFPVELSREAPPGRLRRHLPIATLSNLLLRIPDLTAKRHWMALRTRHTPDRPLFASSLSPVLPALPVLQSCLFLPIALTIQVANWGITDVAPEAWGSTARRMCVQEDPFFPASAPVIPYCRTSQSVHPTAFRRTRFTLHRVSPTPTSVCPPDGLIVPL</sequence>
<dbReference type="Proteomes" id="UP000830671">
    <property type="component" value="Chromosome 3"/>
</dbReference>
<dbReference type="RefSeq" id="XP_049142262.1">
    <property type="nucleotide sequence ID" value="XM_049285119.1"/>
</dbReference>
<reference evidence="1" key="1">
    <citation type="journal article" date="2021" name="Mol. Plant Microbe Interact.">
        <title>Complete Genome Sequence of the Plant-Pathogenic Fungus Colletotrichum lupini.</title>
        <authorList>
            <person name="Baroncelli R."/>
            <person name="Pensec F."/>
            <person name="Da Lio D."/>
            <person name="Boufleur T."/>
            <person name="Vicente I."/>
            <person name="Sarrocco S."/>
            <person name="Picot A."/>
            <person name="Baraldi E."/>
            <person name="Sukno S."/>
            <person name="Thon M."/>
            <person name="Le Floch G."/>
        </authorList>
    </citation>
    <scope>NUCLEOTIDE SEQUENCE</scope>
    <source>
        <strain evidence="1">IMI 504893</strain>
    </source>
</reference>
<dbReference type="KEGG" id="clup:CLUP02_06115"/>
<name>A0A9Q8WF89_9PEZI</name>
<dbReference type="AlphaFoldDB" id="A0A9Q8WF89"/>
<evidence type="ECO:0000313" key="2">
    <source>
        <dbReference type="Proteomes" id="UP000830671"/>
    </source>
</evidence>
<proteinExistence type="predicted"/>
<dbReference type="EMBL" id="CP019475">
    <property type="protein sequence ID" value="UQC80632.1"/>
    <property type="molecule type" value="Genomic_DNA"/>
</dbReference>
<accession>A0A9Q8WF89</accession>
<protein>
    <submittedName>
        <fullName evidence="1">Uncharacterized protein</fullName>
    </submittedName>
</protein>
<feature type="non-terminal residue" evidence="1">
    <location>
        <position position="1"/>
    </location>
</feature>
<organism evidence="1 2">
    <name type="scientific">Colletotrichum lupini</name>
    <dbReference type="NCBI Taxonomy" id="145971"/>
    <lineage>
        <taxon>Eukaryota</taxon>
        <taxon>Fungi</taxon>
        <taxon>Dikarya</taxon>
        <taxon>Ascomycota</taxon>
        <taxon>Pezizomycotina</taxon>
        <taxon>Sordariomycetes</taxon>
        <taxon>Hypocreomycetidae</taxon>
        <taxon>Glomerellales</taxon>
        <taxon>Glomerellaceae</taxon>
        <taxon>Colletotrichum</taxon>
        <taxon>Colletotrichum acutatum species complex</taxon>
    </lineage>
</organism>
<evidence type="ECO:0000313" key="1">
    <source>
        <dbReference type="EMBL" id="UQC80632.1"/>
    </source>
</evidence>
<keyword evidence="2" id="KW-1185">Reference proteome</keyword>
<gene>
    <name evidence="1" type="ORF">CLUP02_06115</name>
</gene>
<dbReference type="GeneID" id="73340129"/>